<evidence type="ECO:0000256" key="1">
    <source>
        <dbReference type="ARBA" id="ARBA00004123"/>
    </source>
</evidence>
<dbReference type="GO" id="GO:0005829">
    <property type="term" value="C:cytosol"/>
    <property type="evidence" value="ECO:0007669"/>
    <property type="project" value="TreeGrafter"/>
</dbReference>
<accession>T1GKS6</accession>
<dbReference type="EMBL" id="CAQQ02133182">
    <property type="status" value="NOT_ANNOTATED_CDS"/>
    <property type="molecule type" value="Genomic_DNA"/>
</dbReference>
<dbReference type="EMBL" id="CAQQ02133179">
    <property type="status" value="NOT_ANNOTATED_CDS"/>
    <property type="molecule type" value="Genomic_DNA"/>
</dbReference>
<reference evidence="8" key="1">
    <citation type="submission" date="2013-02" db="EMBL/GenBank/DDBJ databases">
        <authorList>
            <person name="Hughes D."/>
        </authorList>
    </citation>
    <scope>NUCLEOTIDE SEQUENCE</scope>
    <source>
        <strain>Durham</strain>
        <strain evidence="8">NC isolate 2 -- Noor lab</strain>
    </source>
</reference>
<dbReference type="EnsemblMetazoa" id="MESCA004103-RA">
    <property type="protein sequence ID" value="MESCA004103-PA"/>
    <property type="gene ID" value="MESCA004103"/>
</dbReference>
<evidence type="ECO:0000256" key="3">
    <source>
        <dbReference type="ARBA" id="ARBA00009488"/>
    </source>
</evidence>
<dbReference type="PANTHER" id="PTHR14315:SF17">
    <property type="entry name" value="MIP21584P"/>
    <property type="match status" value="1"/>
</dbReference>
<dbReference type="OMA" id="INCTCAS"/>
<feature type="compositionally biased region" description="Acidic residues" evidence="6">
    <location>
        <begin position="186"/>
        <end position="198"/>
    </location>
</feature>
<dbReference type="InterPro" id="IPR053719">
    <property type="entry name" value="Lipogen_MT_Stabilize_sf"/>
</dbReference>
<protein>
    <submittedName>
        <fullName evidence="7">Uncharacterized protein</fullName>
    </submittedName>
</protein>
<dbReference type="GO" id="GO:0005634">
    <property type="term" value="C:nucleus"/>
    <property type="evidence" value="ECO:0007669"/>
    <property type="project" value="UniProtKB-SubCell"/>
</dbReference>
<evidence type="ECO:0000256" key="4">
    <source>
        <dbReference type="ARBA" id="ARBA00022490"/>
    </source>
</evidence>
<evidence type="ECO:0000256" key="6">
    <source>
        <dbReference type="SAM" id="MobiDB-lite"/>
    </source>
</evidence>
<dbReference type="PANTHER" id="PTHR14315">
    <property type="entry name" value="SPOT14 FAMILY MEMBER"/>
    <property type="match status" value="1"/>
</dbReference>
<sequence length="276" mass="30764">MSPSKLLPQTADGNNLRRLGGHDEQQFSKDNLLKTLASELINSLKSIDKFKVHCEITNTIFAVGDVTDTIQAKPSTSQELSQQGMKKKKTVHEALNSADLFNLYNMLNALKTDFLWTDNLVEDEENNGQQNNKDLPNLQDSTNSSSRTTSMSSVSLSSEMSSKGHNRTPSTASMTSTNSVSNLSDSDSELSNENDSGIESENGNDQKRQSMDKATDLARQCRKHLSGLYRCLEQMTDAANYLTDRYQNEIQGSIYNLKFINICLFACFVDRVFNSN</sequence>
<dbReference type="Proteomes" id="UP000015102">
    <property type="component" value="Unassembled WGS sequence"/>
</dbReference>
<proteinExistence type="inferred from homology"/>
<evidence type="ECO:0000256" key="5">
    <source>
        <dbReference type="ARBA" id="ARBA00023242"/>
    </source>
</evidence>
<dbReference type="EMBL" id="CAQQ02133181">
    <property type="status" value="NOT_ANNOTATED_CDS"/>
    <property type="molecule type" value="Genomic_DNA"/>
</dbReference>
<keyword evidence="8" id="KW-1185">Reference proteome</keyword>
<dbReference type="STRING" id="36166.T1GKS6"/>
<evidence type="ECO:0000313" key="8">
    <source>
        <dbReference type="Proteomes" id="UP000015102"/>
    </source>
</evidence>
<dbReference type="GO" id="GO:0046890">
    <property type="term" value="P:regulation of lipid biosynthetic process"/>
    <property type="evidence" value="ECO:0007669"/>
    <property type="project" value="TreeGrafter"/>
</dbReference>
<dbReference type="AlphaFoldDB" id="T1GKS6"/>
<evidence type="ECO:0000313" key="7">
    <source>
        <dbReference type="EnsemblMetazoa" id="MESCA004103-PA"/>
    </source>
</evidence>
<feature type="compositionally biased region" description="Basic and acidic residues" evidence="6">
    <location>
        <begin position="204"/>
        <end position="215"/>
    </location>
</feature>
<feature type="region of interest" description="Disordered" evidence="6">
    <location>
        <begin position="1"/>
        <end position="23"/>
    </location>
</feature>
<evidence type="ECO:0000256" key="2">
    <source>
        <dbReference type="ARBA" id="ARBA00004496"/>
    </source>
</evidence>
<keyword evidence="4" id="KW-0963">Cytoplasm</keyword>
<feature type="compositionally biased region" description="Low complexity" evidence="6">
    <location>
        <begin position="175"/>
        <end position="185"/>
    </location>
</feature>
<feature type="compositionally biased region" description="Low complexity" evidence="6">
    <location>
        <begin position="141"/>
        <end position="161"/>
    </location>
</feature>
<dbReference type="Pfam" id="PF07084">
    <property type="entry name" value="Spot_14"/>
    <property type="match status" value="1"/>
</dbReference>
<dbReference type="Gene3D" id="6.10.140.1610">
    <property type="match status" value="1"/>
</dbReference>
<organism evidence="7 8">
    <name type="scientific">Megaselia scalaris</name>
    <name type="common">Humpbacked fly</name>
    <name type="synonym">Phora scalaris</name>
    <dbReference type="NCBI Taxonomy" id="36166"/>
    <lineage>
        <taxon>Eukaryota</taxon>
        <taxon>Metazoa</taxon>
        <taxon>Ecdysozoa</taxon>
        <taxon>Arthropoda</taxon>
        <taxon>Hexapoda</taxon>
        <taxon>Insecta</taxon>
        <taxon>Pterygota</taxon>
        <taxon>Neoptera</taxon>
        <taxon>Endopterygota</taxon>
        <taxon>Diptera</taxon>
        <taxon>Brachycera</taxon>
        <taxon>Muscomorpha</taxon>
        <taxon>Platypezoidea</taxon>
        <taxon>Phoridae</taxon>
        <taxon>Megaseliini</taxon>
        <taxon>Megaselia</taxon>
    </lineage>
</organism>
<dbReference type="InterPro" id="IPR009786">
    <property type="entry name" value="Spot_14"/>
</dbReference>
<dbReference type="HOGENOM" id="CLU_066079_0_1_1"/>
<name>T1GKS6_MEGSC</name>
<feature type="region of interest" description="Disordered" evidence="6">
    <location>
        <begin position="125"/>
        <end position="215"/>
    </location>
</feature>
<reference evidence="7" key="2">
    <citation type="submission" date="2015-06" db="UniProtKB">
        <authorList>
            <consortium name="EnsemblMetazoa"/>
        </authorList>
    </citation>
    <scope>IDENTIFICATION</scope>
</reference>
<dbReference type="EMBL" id="CAQQ02133180">
    <property type="status" value="NOT_ANNOTATED_CDS"/>
    <property type="molecule type" value="Genomic_DNA"/>
</dbReference>
<comment type="similarity">
    <text evidence="3">Belongs to the SPOT14 family.</text>
</comment>
<comment type="subcellular location">
    <subcellularLocation>
        <location evidence="2">Cytoplasm</location>
    </subcellularLocation>
    <subcellularLocation>
        <location evidence="1">Nucleus</location>
    </subcellularLocation>
</comment>
<feature type="compositionally biased region" description="Polar residues" evidence="6">
    <location>
        <begin position="127"/>
        <end position="140"/>
    </location>
</feature>
<keyword evidence="5" id="KW-0539">Nucleus</keyword>